<dbReference type="AlphaFoldDB" id="A0AAF0QLN0"/>
<accession>A0AAF0QLN0</accession>
<protein>
    <submittedName>
        <fullName evidence="1">Uncharacterized protein</fullName>
    </submittedName>
</protein>
<dbReference type="EMBL" id="CP133615">
    <property type="protein sequence ID" value="WMV24665.1"/>
    <property type="molecule type" value="Genomic_DNA"/>
</dbReference>
<proteinExistence type="predicted"/>
<evidence type="ECO:0000313" key="1">
    <source>
        <dbReference type="EMBL" id="WMV24665.1"/>
    </source>
</evidence>
<dbReference type="Proteomes" id="UP001234989">
    <property type="component" value="Chromosome 4"/>
</dbReference>
<evidence type="ECO:0000313" key="2">
    <source>
        <dbReference type="Proteomes" id="UP001234989"/>
    </source>
</evidence>
<reference evidence="1" key="1">
    <citation type="submission" date="2023-08" db="EMBL/GenBank/DDBJ databases">
        <title>A de novo genome assembly of Solanum verrucosum Schlechtendal, a Mexican diploid species geographically isolated from the other diploid A-genome species in potato relatives.</title>
        <authorList>
            <person name="Hosaka K."/>
        </authorList>
    </citation>
    <scope>NUCLEOTIDE SEQUENCE</scope>
    <source>
        <tissue evidence="1">Young leaves</tissue>
    </source>
</reference>
<name>A0AAF0QLN0_SOLVR</name>
<keyword evidence="2" id="KW-1185">Reference proteome</keyword>
<sequence length="336" mass="37485">MGPTMEHHVRGLLDPMFFVGFSVTLVDSLELLSESIPPLLPTIHNQLLEMYLSNPFKIPYPMSRQSAALSRGHLATITPQVPELSGSALVQLTLQTLARFNFKFSPCRINRASGKQRRLVERIAPGSSDPDENYLSFMVKNVFSMFENALLWVEKKYANGSIGSSLIREIGRTAPERLCDGYSRGRKDEKCSCWDVGSSGWEVRGKECNCQKISTEFTYYDVVVVTTGAENINALNRVLVHLCTRGNPKDGAALTLRRLVNEEACDLSGEDFARFMDHLYKCITTFLDSNEVSENLGALRAIDELIDVIISENASKVAKFSNYTLIALKQSVILKS</sequence>
<gene>
    <name evidence="1" type="ORF">MTR67_018050</name>
</gene>
<organism evidence="1 2">
    <name type="scientific">Solanum verrucosum</name>
    <dbReference type="NCBI Taxonomy" id="315347"/>
    <lineage>
        <taxon>Eukaryota</taxon>
        <taxon>Viridiplantae</taxon>
        <taxon>Streptophyta</taxon>
        <taxon>Embryophyta</taxon>
        <taxon>Tracheophyta</taxon>
        <taxon>Spermatophyta</taxon>
        <taxon>Magnoliopsida</taxon>
        <taxon>eudicotyledons</taxon>
        <taxon>Gunneridae</taxon>
        <taxon>Pentapetalae</taxon>
        <taxon>asterids</taxon>
        <taxon>lamiids</taxon>
        <taxon>Solanales</taxon>
        <taxon>Solanaceae</taxon>
        <taxon>Solanoideae</taxon>
        <taxon>Solaneae</taxon>
        <taxon>Solanum</taxon>
    </lineage>
</organism>